<protein>
    <submittedName>
        <fullName evidence="1">Uncharacterized protein</fullName>
    </submittedName>
</protein>
<evidence type="ECO:0000313" key="1">
    <source>
        <dbReference type="EMBL" id="ONI37671.1"/>
    </source>
</evidence>
<organism evidence="1 2">
    <name type="scientific">Candidatus Epulonipiscium fishelsonii</name>
    <dbReference type="NCBI Taxonomy" id="77094"/>
    <lineage>
        <taxon>Bacteria</taxon>
        <taxon>Bacillati</taxon>
        <taxon>Bacillota</taxon>
        <taxon>Clostridia</taxon>
        <taxon>Lachnospirales</taxon>
        <taxon>Lachnospiraceae</taxon>
        <taxon>Candidatus Epulonipiscium</taxon>
    </lineage>
</organism>
<sequence>MGEDTPYDEKNEQILNKIKDEKNIEQLALFVLLLLLKIMKKTVVKGIVEGHIGVMWLEAAMDLGMTQYFMGDKKYSQLDPEEKKIKLVIEAEP</sequence>
<comment type="caution">
    <text evidence="1">The sequence shown here is derived from an EMBL/GenBank/DDBJ whole genome shotgun (WGS) entry which is preliminary data.</text>
</comment>
<proteinExistence type="predicted"/>
<evidence type="ECO:0000313" key="2">
    <source>
        <dbReference type="Proteomes" id="UP000188637"/>
    </source>
</evidence>
<gene>
    <name evidence="1" type="ORF">AN640_03055</name>
</gene>
<name>A0ACC8X7M7_9FIRM</name>
<dbReference type="Proteomes" id="UP000188637">
    <property type="component" value="Unassembled WGS sequence"/>
</dbReference>
<keyword evidence="2" id="KW-1185">Reference proteome</keyword>
<reference evidence="1" key="1">
    <citation type="submission" date="2016-08" db="EMBL/GenBank/DDBJ databases">
        <authorList>
            <person name="Ngugi D.K."/>
            <person name="Miyake S."/>
            <person name="Stingl U."/>
        </authorList>
    </citation>
    <scope>NUCLEOTIDE SEQUENCE</scope>
    <source>
        <strain evidence="1">SCG-D08WGA-EpuloA1</strain>
    </source>
</reference>
<dbReference type="EMBL" id="LJHD01000313">
    <property type="protein sequence ID" value="ONI37671.1"/>
    <property type="molecule type" value="Genomic_DNA"/>
</dbReference>
<accession>A0ACC8X7M7</accession>